<dbReference type="Proteomes" id="UP000000328">
    <property type="component" value="Chromosome"/>
</dbReference>
<dbReference type="EMBL" id="CP002000">
    <property type="protein sequence ID" value="ADJ48393.1"/>
    <property type="molecule type" value="Genomic_DNA"/>
</dbReference>
<dbReference type="RefSeq" id="WP_013228442.1">
    <property type="nucleotide sequence ID" value="NC_014318.1"/>
</dbReference>
<evidence type="ECO:0000259" key="2">
    <source>
        <dbReference type="Pfam" id="PF01337"/>
    </source>
</evidence>
<proteinExistence type="inferred from homology"/>
<evidence type="ECO:0000313" key="3">
    <source>
        <dbReference type="EMBL" id="ADJ48393.1"/>
    </source>
</evidence>
<comment type="similarity">
    <text evidence="1">Belongs to the barstar family.</text>
</comment>
<dbReference type="InterPro" id="IPR035905">
    <property type="entry name" value="Barstar-like_sf"/>
</dbReference>
<name>A0A0H3DE97_AMYMU</name>
<dbReference type="GeneID" id="92874318"/>
<dbReference type="KEGG" id="amd:AMED_6667"/>
<dbReference type="HOGENOM" id="CLU_167351_0_0_11"/>
<dbReference type="Pfam" id="PF01337">
    <property type="entry name" value="Barstar"/>
    <property type="match status" value="1"/>
</dbReference>
<dbReference type="eggNOG" id="COG2732">
    <property type="taxonomic scope" value="Bacteria"/>
</dbReference>
<feature type="domain" description="Barstar (barnase inhibitor)" evidence="2">
    <location>
        <begin position="30"/>
        <end position="108"/>
    </location>
</feature>
<dbReference type="Gene3D" id="3.30.370.10">
    <property type="entry name" value="Barstar-like"/>
    <property type="match status" value="1"/>
</dbReference>
<dbReference type="OrthoDB" id="5184890at2"/>
<sequence>MSAADEQVKAAAEAAFARGAYPHLVNSRPTVDKASTLTAFAEALSFPDYFGHNLDALYDCLTDLSWLPPGEHVLIWPGSDALRKAEPKTYLAIRSVLSDAQRALGPSGRSAGSWRLTVVLPDA</sequence>
<reference evidence="3 4" key="1">
    <citation type="journal article" date="2010" name="Cell Res.">
        <title>Complete genome sequence of the rifamycin SV-producing Amycolatopsis mediterranei U32 revealed its genetic characteristics in phylogeny and metabolism.</title>
        <authorList>
            <person name="Zhao W."/>
            <person name="Zhong Y."/>
            <person name="Yuan H."/>
            <person name="Wang J."/>
            <person name="Zheng H."/>
            <person name="Wang Y."/>
            <person name="Cen X."/>
            <person name="Xu F."/>
            <person name="Bai J."/>
            <person name="Han X."/>
            <person name="Lu G."/>
            <person name="Zhu Y."/>
            <person name="Shao Z."/>
            <person name="Yan H."/>
            <person name="Li C."/>
            <person name="Peng N."/>
            <person name="Zhang Z."/>
            <person name="Zhang Y."/>
            <person name="Lin W."/>
            <person name="Fan Y."/>
            <person name="Qin Z."/>
            <person name="Hu Y."/>
            <person name="Zhu B."/>
            <person name="Wang S."/>
            <person name="Ding X."/>
            <person name="Zhao G.P."/>
        </authorList>
    </citation>
    <scope>NUCLEOTIDE SEQUENCE [LARGE SCALE GENOMIC DNA]</scope>
    <source>
        <strain evidence="4">U-32</strain>
    </source>
</reference>
<gene>
    <name evidence="3" type="ordered locus">AMED_6667</name>
</gene>
<dbReference type="CDD" id="cd05141">
    <property type="entry name" value="Barstar_evA4336-like"/>
    <property type="match status" value="1"/>
</dbReference>
<organism evidence="3 4">
    <name type="scientific">Amycolatopsis mediterranei (strain U-32)</name>
    <dbReference type="NCBI Taxonomy" id="749927"/>
    <lineage>
        <taxon>Bacteria</taxon>
        <taxon>Bacillati</taxon>
        <taxon>Actinomycetota</taxon>
        <taxon>Actinomycetes</taxon>
        <taxon>Pseudonocardiales</taxon>
        <taxon>Pseudonocardiaceae</taxon>
        <taxon>Amycolatopsis</taxon>
    </lineage>
</organism>
<dbReference type="SUPFAM" id="SSF52038">
    <property type="entry name" value="Barstar-related"/>
    <property type="match status" value="1"/>
</dbReference>
<dbReference type="PATRIC" id="fig|749927.5.peg.6936"/>
<dbReference type="InterPro" id="IPR000468">
    <property type="entry name" value="Barstar"/>
</dbReference>
<protein>
    <recommendedName>
        <fullName evidence="2">Barstar (barnase inhibitor) domain-containing protein</fullName>
    </recommendedName>
</protein>
<dbReference type="AlphaFoldDB" id="A0A0H3DE97"/>
<evidence type="ECO:0000313" key="4">
    <source>
        <dbReference type="Proteomes" id="UP000000328"/>
    </source>
</evidence>
<accession>A0A0H3DE97</accession>
<evidence type="ECO:0000256" key="1">
    <source>
        <dbReference type="ARBA" id="ARBA00006845"/>
    </source>
</evidence>